<dbReference type="PRINTS" id="PR00987">
    <property type="entry name" value="TRNASYNTHGLU"/>
</dbReference>
<accession>A0A381PK04</accession>
<keyword evidence="8" id="KW-0030">Aminoacyl-tRNA synthetase</keyword>
<evidence type="ECO:0000256" key="8">
    <source>
        <dbReference type="ARBA" id="ARBA00023146"/>
    </source>
</evidence>
<evidence type="ECO:0000256" key="7">
    <source>
        <dbReference type="ARBA" id="ARBA00022917"/>
    </source>
</evidence>
<dbReference type="PANTHER" id="PTHR43311">
    <property type="entry name" value="GLUTAMATE--TRNA LIGASE"/>
    <property type="match status" value="1"/>
</dbReference>
<dbReference type="CDD" id="cd00808">
    <property type="entry name" value="GluRS_core"/>
    <property type="match status" value="1"/>
</dbReference>
<comment type="similarity">
    <text evidence="1">Belongs to the class-I aminoacyl-tRNA synthetase family. Glutamate--tRNA ligase type 1 subfamily.</text>
</comment>
<dbReference type="GO" id="GO:0006424">
    <property type="term" value="P:glutamyl-tRNA aminoacylation"/>
    <property type="evidence" value="ECO:0007669"/>
    <property type="project" value="InterPro"/>
</dbReference>
<dbReference type="InterPro" id="IPR020058">
    <property type="entry name" value="Glu/Gln-tRNA-synth_Ib_cat-dom"/>
</dbReference>
<dbReference type="InterPro" id="IPR049940">
    <property type="entry name" value="GluQ/Sye"/>
</dbReference>
<dbReference type="Pfam" id="PF19269">
    <property type="entry name" value="Anticodon_2"/>
    <property type="match status" value="1"/>
</dbReference>
<evidence type="ECO:0000256" key="1">
    <source>
        <dbReference type="ARBA" id="ARBA00007894"/>
    </source>
</evidence>
<evidence type="ECO:0000256" key="9">
    <source>
        <dbReference type="ARBA" id="ARBA00030865"/>
    </source>
</evidence>
<dbReference type="FunFam" id="3.40.50.620:FF:000127">
    <property type="entry name" value="Glutamate--tRNA ligase"/>
    <property type="match status" value="1"/>
</dbReference>
<organism evidence="12">
    <name type="scientific">marine metagenome</name>
    <dbReference type="NCBI Taxonomy" id="408172"/>
    <lineage>
        <taxon>unclassified sequences</taxon>
        <taxon>metagenomes</taxon>
        <taxon>ecological metagenomes</taxon>
    </lineage>
</organism>
<dbReference type="GO" id="GO:0005524">
    <property type="term" value="F:ATP binding"/>
    <property type="evidence" value="ECO:0007669"/>
    <property type="project" value="UniProtKB-KW"/>
</dbReference>
<keyword evidence="3" id="KW-0963">Cytoplasm</keyword>
<dbReference type="NCBIfam" id="TIGR00464">
    <property type="entry name" value="gltX_bact"/>
    <property type="match status" value="1"/>
</dbReference>
<gene>
    <name evidence="12" type="ORF">METZ01_LOCUS19798</name>
</gene>
<dbReference type="InterPro" id="IPR014729">
    <property type="entry name" value="Rossmann-like_a/b/a_fold"/>
</dbReference>
<dbReference type="HAMAP" id="MF_00022">
    <property type="entry name" value="Glu_tRNA_synth_type1"/>
    <property type="match status" value="1"/>
</dbReference>
<dbReference type="PANTHER" id="PTHR43311:SF2">
    <property type="entry name" value="GLUTAMATE--TRNA LIGASE, MITOCHONDRIAL-RELATED"/>
    <property type="match status" value="1"/>
</dbReference>
<evidence type="ECO:0000256" key="3">
    <source>
        <dbReference type="ARBA" id="ARBA00022490"/>
    </source>
</evidence>
<dbReference type="GO" id="GO:0005829">
    <property type="term" value="C:cytosol"/>
    <property type="evidence" value="ECO:0007669"/>
    <property type="project" value="TreeGrafter"/>
</dbReference>
<name>A0A381PK04_9ZZZZ</name>
<dbReference type="PROSITE" id="PS00178">
    <property type="entry name" value="AA_TRNA_LIGASE_I"/>
    <property type="match status" value="1"/>
</dbReference>
<dbReference type="InterPro" id="IPR008925">
    <property type="entry name" value="aa_tRNA-synth_I_cd-bd_sf"/>
</dbReference>
<keyword evidence="7" id="KW-0648">Protein biosynthesis</keyword>
<evidence type="ECO:0000256" key="5">
    <source>
        <dbReference type="ARBA" id="ARBA00022741"/>
    </source>
</evidence>
<sequence length="496" mass="56868">MSKRVRVRFAPSPTGPLHIGGLRTALFNYLFAKKNNGAFIVRIEDTDQKRYVEGSEKHILDSLEWCGLKVDEGPYKQSERNDLYKEKIEELISLGYAYYAFDSKEELEEHRKSHEEKEKTFIYNHHNRLKLKNSLSLEKEETEKLIKGGEDYVVRFKTPDKGEAVCFDALRGKVVFPINILDDKVLYKSDGNPTYHFANVVDDFAMKISHVIRGEEWLPSLGLHWLLYEAFDWEKPKFIHLPLILNPAGKGKLSKRDGDKFGFPVFPIKWVSEEKEIEGYRERGYLPEAVVNFLAFLGWNPGSKKELFSLGELIKGFSTKGLNSSGARFDPEKTAWFNHQHIQLADAEFLGKELEEALKKKGIPYEKEKIPIIIRLIRPRLDFMTNLLRASMYFFKAPEIYNEKGISKLLDNSSSTVLKSVATIFKNSPAFVSFSLKAAVQDYVKKNSMNFGKVLGLIRLAVVGELSGASLFEILELIEKKEAIKRVVAFADYLNQ</sequence>
<feature type="domain" description="Aminoacyl-tRNA synthetase class I anticodon-binding" evidence="11">
    <location>
        <begin position="364"/>
        <end position="487"/>
    </location>
</feature>
<proteinExistence type="inferred from homology"/>
<dbReference type="EC" id="6.1.1.17" evidence="2"/>
<dbReference type="EMBL" id="UINC01000998">
    <property type="protein sequence ID" value="SUZ66944.1"/>
    <property type="molecule type" value="Genomic_DNA"/>
</dbReference>
<dbReference type="GO" id="GO:0008270">
    <property type="term" value="F:zinc ion binding"/>
    <property type="evidence" value="ECO:0007669"/>
    <property type="project" value="InterPro"/>
</dbReference>
<dbReference type="Gene3D" id="1.10.10.350">
    <property type="match status" value="1"/>
</dbReference>
<dbReference type="InterPro" id="IPR000924">
    <property type="entry name" value="Glu/Gln-tRNA-synth"/>
</dbReference>
<evidence type="ECO:0000313" key="12">
    <source>
        <dbReference type="EMBL" id="SUZ66944.1"/>
    </source>
</evidence>
<dbReference type="InterPro" id="IPR033910">
    <property type="entry name" value="GluRS_core"/>
</dbReference>
<dbReference type="InterPro" id="IPR045462">
    <property type="entry name" value="aa-tRNA-synth_I_cd-bd"/>
</dbReference>
<keyword evidence="6" id="KW-0067">ATP-binding</keyword>
<dbReference type="InterPro" id="IPR001412">
    <property type="entry name" value="aa-tRNA-synth_I_CS"/>
</dbReference>
<protein>
    <recommendedName>
        <fullName evidence="2">glutamate--tRNA ligase</fullName>
        <ecNumber evidence="2">6.1.1.17</ecNumber>
    </recommendedName>
    <alternativeName>
        <fullName evidence="9">Glutamyl-tRNA synthetase</fullName>
    </alternativeName>
</protein>
<dbReference type="InterPro" id="IPR004527">
    <property type="entry name" value="Glu-tRNA-ligase_bac/mito"/>
</dbReference>
<evidence type="ECO:0000259" key="11">
    <source>
        <dbReference type="Pfam" id="PF19269"/>
    </source>
</evidence>
<dbReference type="InterPro" id="IPR020751">
    <property type="entry name" value="aa-tRNA-synth_I_codon-bd_sub2"/>
</dbReference>
<keyword evidence="4" id="KW-0436">Ligase</keyword>
<dbReference type="Gene3D" id="3.40.50.620">
    <property type="entry name" value="HUPs"/>
    <property type="match status" value="1"/>
</dbReference>
<dbReference type="SUPFAM" id="SSF48163">
    <property type="entry name" value="An anticodon-binding domain of class I aminoacyl-tRNA synthetases"/>
    <property type="match status" value="1"/>
</dbReference>
<evidence type="ECO:0000259" key="10">
    <source>
        <dbReference type="Pfam" id="PF00749"/>
    </source>
</evidence>
<reference evidence="12" key="1">
    <citation type="submission" date="2018-05" db="EMBL/GenBank/DDBJ databases">
        <authorList>
            <person name="Lanie J.A."/>
            <person name="Ng W.-L."/>
            <person name="Kazmierczak K.M."/>
            <person name="Andrzejewski T.M."/>
            <person name="Davidsen T.M."/>
            <person name="Wayne K.J."/>
            <person name="Tettelin H."/>
            <person name="Glass J.I."/>
            <person name="Rusch D."/>
            <person name="Podicherti R."/>
            <person name="Tsui H.-C.T."/>
            <person name="Winkler M.E."/>
        </authorList>
    </citation>
    <scope>NUCLEOTIDE SEQUENCE</scope>
</reference>
<dbReference type="GO" id="GO:0000049">
    <property type="term" value="F:tRNA binding"/>
    <property type="evidence" value="ECO:0007669"/>
    <property type="project" value="InterPro"/>
</dbReference>
<dbReference type="SUPFAM" id="SSF52374">
    <property type="entry name" value="Nucleotidylyl transferase"/>
    <property type="match status" value="1"/>
</dbReference>
<evidence type="ECO:0000256" key="4">
    <source>
        <dbReference type="ARBA" id="ARBA00022598"/>
    </source>
</evidence>
<dbReference type="AlphaFoldDB" id="A0A381PK04"/>
<dbReference type="Pfam" id="PF00749">
    <property type="entry name" value="tRNA-synt_1c"/>
    <property type="match status" value="1"/>
</dbReference>
<keyword evidence="5" id="KW-0547">Nucleotide-binding</keyword>
<evidence type="ECO:0000256" key="2">
    <source>
        <dbReference type="ARBA" id="ARBA00012835"/>
    </source>
</evidence>
<evidence type="ECO:0000256" key="6">
    <source>
        <dbReference type="ARBA" id="ARBA00022840"/>
    </source>
</evidence>
<feature type="domain" description="Glutamyl/glutaminyl-tRNA synthetase class Ib catalytic" evidence="10">
    <location>
        <begin position="5"/>
        <end position="335"/>
    </location>
</feature>
<dbReference type="GO" id="GO:0004818">
    <property type="term" value="F:glutamate-tRNA ligase activity"/>
    <property type="evidence" value="ECO:0007669"/>
    <property type="project" value="UniProtKB-EC"/>
</dbReference>